<dbReference type="OrthoDB" id="95460at2"/>
<feature type="domain" description="PTS EIIA type-2" evidence="1">
    <location>
        <begin position="5"/>
        <end position="148"/>
    </location>
</feature>
<dbReference type="PANTHER" id="PTHR47738:SF1">
    <property type="entry name" value="NITROGEN REGULATORY PROTEIN"/>
    <property type="match status" value="1"/>
</dbReference>
<proteinExistence type="predicted"/>
<dbReference type="InterPro" id="IPR051541">
    <property type="entry name" value="PTS_SugarTrans_NitroReg"/>
</dbReference>
<sequence length="154" mass="16592">MDLSKLLAPGAVKVLSNVTSKKRLFQDLGDIAGSIYRLDAAQTVDALQERESLGPTGVGHGVALPHARLDDLDEVVGVFLRLEKPLDFDAVDRLPVDLVFALFAPKDSGVEHLKALALVSRTMRDPETCEKLRANTDPAALHAVLTEAQSRQAA</sequence>
<gene>
    <name evidence="2" type="ORF">DW2_09051</name>
</gene>
<reference evidence="2 3" key="2">
    <citation type="journal article" date="2015" name="Antonie Van Leeuwenhoek">
        <title>Thioclava indica sp. nov., isolated from surface seawater of the Indian Ocean.</title>
        <authorList>
            <person name="Liu Y."/>
            <person name="Lai Q."/>
            <person name="Du J."/>
            <person name="Xu H."/>
            <person name="Jiang L."/>
            <person name="Shao Z."/>
        </authorList>
    </citation>
    <scope>NUCLEOTIDE SEQUENCE [LARGE SCALE GENOMIC DNA]</scope>
    <source>
        <strain evidence="2 3">13D2W-2</strain>
    </source>
</reference>
<dbReference type="RefSeq" id="WP_038145612.1">
    <property type="nucleotide sequence ID" value="NZ_AQRC01000006.1"/>
</dbReference>
<dbReference type="EMBL" id="AQRC01000006">
    <property type="protein sequence ID" value="KFE35110.1"/>
    <property type="molecule type" value="Genomic_DNA"/>
</dbReference>
<dbReference type="SUPFAM" id="SSF55804">
    <property type="entry name" value="Phoshotransferase/anion transport protein"/>
    <property type="match status" value="1"/>
</dbReference>
<dbReference type="eggNOG" id="COG1762">
    <property type="taxonomic scope" value="Bacteria"/>
</dbReference>
<dbReference type="Proteomes" id="UP000028607">
    <property type="component" value="Unassembled WGS sequence"/>
</dbReference>
<dbReference type="PROSITE" id="PS51094">
    <property type="entry name" value="PTS_EIIA_TYPE_2"/>
    <property type="match status" value="1"/>
</dbReference>
<keyword evidence="3" id="KW-1185">Reference proteome</keyword>
<dbReference type="Gene3D" id="3.40.930.10">
    <property type="entry name" value="Mannitol-specific EII, Chain A"/>
    <property type="match status" value="1"/>
</dbReference>
<evidence type="ECO:0000259" key="1">
    <source>
        <dbReference type="PROSITE" id="PS51094"/>
    </source>
</evidence>
<reference evidence="3" key="1">
    <citation type="submission" date="2013-04" db="EMBL/GenBank/DDBJ databases">
        <title>Thioclava sp. 13D2W-2 Genome Sequencing.</title>
        <authorList>
            <person name="Lai Q."/>
            <person name="Li G."/>
            <person name="Shao Z."/>
        </authorList>
    </citation>
    <scope>NUCLEOTIDE SEQUENCE [LARGE SCALE GENOMIC DNA]</scope>
    <source>
        <strain evidence="3">13D2W-2</strain>
    </source>
</reference>
<dbReference type="Pfam" id="PF00359">
    <property type="entry name" value="PTS_EIIA_2"/>
    <property type="match status" value="1"/>
</dbReference>
<dbReference type="PROSITE" id="PS00372">
    <property type="entry name" value="PTS_EIIA_TYPE_2_HIS"/>
    <property type="match status" value="1"/>
</dbReference>
<dbReference type="PANTHER" id="PTHR47738">
    <property type="entry name" value="PTS SYSTEM FRUCTOSE-LIKE EIIA COMPONENT-RELATED"/>
    <property type="match status" value="1"/>
</dbReference>
<evidence type="ECO:0000313" key="2">
    <source>
        <dbReference type="EMBL" id="KFE35110.1"/>
    </source>
</evidence>
<protein>
    <submittedName>
        <fullName evidence="2">PTS transporter subunit IIA-like nitrogen-regulatory protein PtsN</fullName>
    </submittedName>
</protein>
<dbReference type="InterPro" id="IPR002178">
    <property type="entry name" value="PTS_EIIA_type-2_dom"/>
</dbReference>
<name>A0A085TWL3_9RHOB</name>
<dbReference type="GO" id="GO:0030295">
    <property type="term" value="F:protein kinase activator activity"/>
    <property type="evidence" value="ECO:0007669"/>
    <property type="project" value="TreeGrafter"/>
</dbReference>
<dbReference type="AlphaFoldDB" id="A0A085TWL3"/>
<evidence type="ECO:0000313" key="3">
    <source>
        <dbReference type="Proteomes" id="UP000028607"/>
    </source>
</evidence>
<dbReference type="InterPro" id="IPR016152">
    <property type="entry name" value="PTrfase/Anion_transptr"/>
</dbReference>
<organism evidence="2 3">
    <name type="scientific">Thioclava atlantica</name>
    <dbReference type="NCBI Taxonomy" id="1317124"/>
    <lineage>
        <taxon>Bacteria</taxon>
        <taxon>Pseudomonadati</taxon>
        <taxon>Pseudomonadota</taxon>
        <taxon>Alphaproteobacteria</taxon>
        <taxon>Rhodobacterales</taxon>
        <taxon>Paracoccaceae</taxon>
        <taxon>Thioclava</taxon>
    </lineage>
</organism>
<dbReference type="PATRIC" id="fig|1317124.6.peg.1837"/>
<dbReference type="CDD" id="cd00211">
    <property type="entry name" value="PTS_IIA_fru"/>
    <property type="match status" value="1"/>
</dbReference>
<accession>A0A085TWL3</accession>
<comment type="caution">
    <text evidence="2">The sequence shown here is derived from an EMBL/GenBank/DDBJ whole genome shotgun (WGS) entry which is preliminary data.</text>
</comment>
<dbReference type="STRING" id="1317124.DW2_09051"/>